<comment type="caution">
    <text evidence="1">The sequence shown here is derived from an EMBL/GenBank/DDBJ whole genome shotgun (WGS) entry which is preliminary data.</text>
</comment>
<dbReference type="InterPro" id="IPR010064">
    <property type="entry name" value="HK97-gp10_tail"/>
</dbReference>
<evidence type="ECO:0000313" key="1">
    <source>
        <dbReference type="EMBL" id="HBH1543735.1"/>
    </source>
</evidence>
<dbReference type="Proteomes" id="UP000878956">
    <property type="component" value="Unassembled WGS sequence"/>
</dbReference>
<accession>A0AAN6A728</accession>
<protein>
    <submittedName>
        <fullName evidence="1">HK97 gp10 family phage protein</fullName>
    </submittedName>
</protein>
<dbReference type="AlphaFoldDB" id="A0AAN6A728"/>
<sequence>MSLECNFSDLINKLVNMEKKVKKEIADKALDKGADIILQGQKNNAPVDTGRLKNSLVKGDKKGTGEKREINIGLIKADRDVARYGYVQEHGTSSMNGKKWIKNAWESNKQQANEAIKESIMEDLLK</sequence>
<dbReference type="NCBIfam" id="TIGR01725">
    <property type="entry name" value="phge_HK97_gp10"/>
    <property type="match status" value="1"/>
</dbReference>
<evidence type="ECO:0000313" key="2">
    <source>
        <dbReference type="Proteomes" id="UP000878956"/>
    </source>
</evidence>
<dbReference type="EMBL" id="DAEPXK010000046">
    <property type="protein sequence ID" value="HBH1543735.1"/>
    <property type="molecule type" value="Genomic_DNA"/>
</dbReference>
<organism evidence="1 2">
    <name type="scientific">Clostridioides difficile</name>
    <name type="common">Peptoclostridium difficile</name>
    <dbReference type="NCBI Taxonomy" id="1496"/>
    <lineage>
        <taxon>Bacteria</taxon>
        <taxon>Bacillati</taxon>
        <taxon>Bacillota</taxon>
        <taxon>Clostridia</taxon>
        <taxon>Peptostreptococcales</taxon>
        <taxon>Peptostreptococcaceae</taxon>
        <taxon>Clostridioides</taxon>
    </lineage>
</organism>
<reference evidence="1" key="2">
    <citation type="submission" date="2021-06" db="EMBL/GenBank/DDBJ databases">
        <authorList>
            <consortium name="NCBI Pathogen Detection Project"/>
        </authorList>
    </citation>
    <scope>NUCLEOTIDE SEQUENCE</scope>
    <source>
        <strain evidence="1">HN1000</strain>
    </source>
</reference>
<dbReference type="Pfam" id="PF04883">
    <property type="entry name" value="HK97-gp10_like"/>
    <property type="match status" value="1"/>
</dbReference>
<dbReference type="RefSeq" id="WP_021415775.1">
    <property type="nucleotide sequence ID" value="NZ_FULL01000006.1"/>
</dbReference>
<gene>
    <name evidence="1" type="ORF">KRM00_003267</name>
</gene>
<name>A0AAN6A728_CLODI</name>
<proteinExistence type="predicted"/>
<reference evidence="1" key="1">
    <citation type="journal article" date="2018" name="Genome Biol.">
        <title>SKESA: strategic k-mer extension for scrupulous assemblies.</title>
        <authorList>
            <person name="Souvorov A."/>
            <person name="Agarwala R."/>
            <person name="Lipman D.J."/>
        </authorList>
    </citation>
    <scope>NUCLEOTIDE SEQUENCE</scope>
    <source>
        <strain evidence="1">HN1000</strain>
    </source>
</reference>